<keyword evidence="2" id="KW-0963">Cytoplasm</keyword>
<evidence type="ECO:0000313" key="11">
    <source>
        <dbReference type="EMBL" id="EDW58874.1"/>
    </source>
</evidence>
<comment type="subcellular location">
    <subcellularLocation>
        <location evidence="1">Cytoplasm</location>
    </subcellularLocation>
</comment>
<dbReference type="Gene3D" id="2.10.110.10">
    <property type="entry name" value="Cysteine Rich Protein"/>
    <property type="match status" value="1"/>
</dbReference>
<feature type="region of interest" description="Disordered" evidence="9">
    <location>
        <begin position="109"/>
        <end position="140"/>
    </location>
</feature>
<keyword evidence="3 7" id="KW-0479">Metal-binding</keyword>
<sequence>MYRPNFYESTCLRCSETVYQVDRVGPLKDFTFFHSGCFKCVHCGTKLTLKTYFNNQHKQDDKEVYCSSHVPKSGPGHLDQTAVGIRQALNAPRTNKFVNEQIRGTRTEIDGVGVGGGLGSRQSTPNGFGGREVSSPSQNDSDYKYGRFDASALHIAHALKQTEIQKAYNKAREKPIDFYLAREEQARLEMKHRKEEDDLYRKFARKREEEDRKIQNEFQDEWERELQRLTHKFEKELATSRRNRDEANILTLRHEQQKEDLEKNMTLRRSKKKESITRKMLEHERYETAALVDRQSSEMLELISARRSEYMQSESIFLDDEFSEGAIPIEYPLNAPVPAPPAVSKFQIYTDPIEFEDVDRIAISVAQEDQKTFTDLVRQLVGRCTTDIEKARTIFRWITVKNLNAMHFDDDLRGDTPMGLLRGIKYGTESYHVLFKRLCSYAGLHCVVIKGYSKSAGYQPGVKFQDSRFRNSWNAVYVAGAWRFVQCNWGARHLVNAKEAPKQGRGKNDSLRYEYDDHYFLTDPREFIYEFYPLQEEWQLLKRPITLREFENLPFVRSLFFRYGLHFADEGYGAVVFTDDTGAATVRIAMPTDMQSCLIFHYNLKFYDSDEELSYDGVSLKRFVMQSVIGNIVAFRVHAPCSGAFLLDIFANAVTPQEYLTGEPMKFKSVCKFKICCEELQTVMVPLPDCASGEWGPTKATRLFGLIPITHQDPLIFAGRSLDLQFRMSRPLTDFMATLHKNGIEEKKLAKYVTHSTLDDIVTFIINFPEEGQYGLDIYTRELGAPQHHHHHHNNNNNNNNNNSSSGEKHLLTHCCKYLINSSKRN</sequence>
<gene>
    <name evidence="11" type="primary">Dvir\GJ18871</name>
    <name evidence="11" type="ORF">Dvir_GJ18871</name>
</gene>
<dbReference type="EMBL" id="CH940662">
    <property type="protein sequence ID" value="KRF78568.1"/>
    <property type="molecule type" value="Genomic_DNA"/>
</dbReference>
<evidence type="ECO:0000256" key="3">
    <source>
        <dbReference type="ARBA" id="ARBA00022723"/>
    </source>
</evidence>
<dbReference type="InterPro" id="IPR053041">
    <property type="entry name" value="Transglut-like_Superfamily_Mod"/>
</dbReference>
<feature type="region of interest" description="Disordered" evidence="9">
    <location>
        <begin position="786"/>
        <end position="807"/>
    </location>
</feature>
<reference evidence="11 14" key="1">
    <citation type="journal article" date="2007" name="Nature">
        <title>Evolution of genes and genomes on the Drosophila phylogeny.</title>
        <authorList>
            <consortium name="Drosophila 12 Genomes Consortium"/>
            <person name="Clark A.G."/>
            <person name="Eisen M.B."/>
            <person name="Smith D.R."/>
            <person name="Bergman C.M."/>
            <person name="Oliver B."/>
            <person name="Markow T.A."/>
            <person name="Kaufman T.C."/>
            <person name="Kellis M."/>
            <person name="Gelbart W."/>
            <person name="Iyer V.N."/>
            <person name="Pollard D.A."/>
            <person name="Sackton T.B."/>
            <person name="Larracuente A.M."/>
            <person name="Singh N.D."/>
            <person name="Abad J.P."/>
            <person name="Abt D.N."/>
            <person name="Adryan B."/>
            <person name="Aguade M."/>
            <person name="Akashi H."/>
            <person name="Anderson W.W."/>
            <person name="Aquadro C.F."/>
            <person name="Ardell D.H."/>
            <person name="Arguello R."/>
            <person name="Artieri C.G."/>
            <person name="Barbash D.A."/>
            <person name="Barker D."/>
            <person name="Barsanti P."/>
            <person name="Batterham P."/>
            <person name="Batzoglou S."/>
            <person name="Begun D."/>
            <person name="Bhutkar A."/>
            <person name="Blanco E."/>
            <person name="Bosak S.A."/>
            <person name="Bradley R.K."/>
            <person name="Brand A.D."/>
            <person name="Brent M.R."/>
            <person name="Brooks A.N."/>
            <person name="Brown R.H."/>
            <person name="Butlin R.K."/>
            <person name="Caggese C."/>
            <person name="Calvi B.R."/>
            <person name="Bernardo de Carvalho A."/>
            <person name="Caspi A."/>
            <person name="Castrezana S."/>
            <person name="Celniker S.E."/>
            <person name="Chang J.L."/>
            <person name="Chapple C."/>
            <person name="Chatterji S."/>
            <person name="Chinwalla A."/>
            <person name="Civetta A."/>
            <person name="Clifton S.W."/>
            <person name="Comeron J.M."/>
            <person name="Costello J.C."/>
            <person name="Coyne J.A."/>
            <person name="Daub J."/>
            <person name="David R.G."/>
            <person name="Delcher A.L."/>
            <person name="Delehaunty K."/>
            <person name="Do C.B."/>
            <person name="Ebling H."/>
            <person name="Edwards K."/>
            <person name="Eickbush T."/>
            <person name="Evans J.D."/>
            <person name="Filipski A."/>
            <person name="Findeiss S."/>
            <person name="Freyhult E."/>
            <person name="Fulton L."/>
            <person name="Fulton R."/>
            <person name="Garcia A.C."/>
            <person name="Gardiner A."/>
            <person name="Garfield D.A."/>
            <person name="Garvin B.E."/>
            <person name="Gibson G."/>
            <person name="Gilbert D."/>
            <person name="Gnerre S."/>
            <person name="Godfrey J."/>
            <person name="Good R."/>
            <person name="Gotea V."/>
            <person name="Gravely B."/>
            <person name="Greenberg A.J."/>
            <person name="Griffiths-Jones S."/>
            <person name="Gross S."/>
            <person name="Guigo R."/>
            <person name="Gustafson E.A."/>
            <person name="Haerty W."/>
            <person name="Hahn M.W."/>
            <person name="Halligan D.L."/>
            <person name="Halpern A.L."/>
            <person name="Halter G.M."/>
            <person name="Han M.V."/>
            <person name="Heger A."/>
            <person name="Hillier L."/>
            <person name="Hinrichs A.S."/>
            <person name="Holmes I."/>
            <person name="Hoskins R.A."/>
            <person name="Hubisz M.J."/>
            <person name="Hultmark D."/>
            <person name="Huntley M.A."/>
            <person name="Jaffe D.B."/>
            <person name="Jagadeeshan S."/>
            <person name="Jeck W.R."/>
            <person name="Johnson J."/>
            <person name="Jones C.D."/>
            <person name="Jordan W.C."/>
            <person name="Karpen G.H."/>
            <person name="Kataoka E."/>
            <person name="Keightley P.D."/>
            <person name="Kheradpour P."/>
            <person name="Kirkness E.F."/>
            <person name="Koerich L.B."/>
            <person name="Kristiansen K."/>
            <person name="Kudrna D."/>
            <person name="Kulathinal R.J."/>
            <person name="Kumar S."/>
            <person name="Kwok R."/>
            <person name="Lander E."/>
            <person name="Langley C.H."/>
            <person name="Lapoint R."/>
            <person name="Lazzaro B.P."/>
            <person name="Lee S.J."/>
            <person name="Levesque L."/>
            <person name="Li R."/>
            <person name="Lin C.F."/>
            <person name="Lin M.F."/>
            <person name="Lindblad-Toh K."/>
            <person name="Llopart A."/>
            <person name="Long M."/>
            <person name="Low L."/>
            <person name="Lozovsky E."/>
            <person name="Lu J."/>
            <person name="Luo M."/>
            <person name="Machado C.A."/>
            <person name="Makalowski W."/>
            <person name="Marzo M."/>
            <person name="Matsuda M."/>
            <person name="Matzkin L."/>
            <person name="McAllister B."/>
            <person name="McBride C.S."/>
            <person name="McKernan B."/>
            <person name="McKernan K."/>
            <person name="Mendez-Lago M."/>
            <person name="Minx P."/>
            <person name="Mollenhauer M.U."/>
            <person name="Montooth K."/>
            <person name="Mount S.M."/>
            <person name="Mu X."/>
            <person name="Myers E."/>
            <person name="Negre B."/>
            <person name="Newfeld S."/>
            <person name="Nielsen R."/>
            <person name="Noor M.A."/>
            <person name="O'Grady P."/>
            <person name="Pachter L."/>
            <person name="Papaceit M."/>
            <person name="Parisi M.J."/>
            <person name="Parisi M."/>
            <person name="Parts L."/>
            <person name="Pedersen J.S."/>
            <person name="Pesole G."/>
            <person name="Phillippy A.M."/>
            <person name="Ponting C.P."/>
            <person name="Pop M."/>
            <person name="Porcelli D."/>
            <person name="Powell J.R."/>
            <person name="Prohaska S."/>
            <person name="Pruitt K."/>
            <person name="Puig M."/>
            <person name="Quesneville H."/>
            <person name="Ram K.R."/>
            <person name="Rand D."/>
            <person name="Rasmussen M.D."/>
            <person name="Reed L.K."/>
            <person name="Reenan R."/>
            <person name="Reily A."/>
            <person name="Remington K.A."/>
            <person name="Rieger T.T."/>
            <person name="Ritchie M.G."/>
            <person name="Robin C."/>
            <person name="Rogers Y.H."/>
            <person name="Rohde C."/>
            <person name="Rozas J."/>
            <person name="Rubenfield M.J."/>
            <person name="Ruiz A."/>
            <person name="Russo S."/>
            <person name="Salzberg S.L."/>
            <person name="Sanchez-Gracia A."/>
            <person name="Saranga D.J."/>
            <person name="Sato H."/>
            <person name="Schaeffer S.W."/>
            <person name="Schatz M.C."/>
            <person name="Schlenke T."/>
            <person name="Schwartz R."/>
            <person name="Segarra C."/>
            <person name="Singh R.S."/>
            <person name="Sirot L."/>
            <person name="Sirota M."/>
            <person name="Sisneros N.B."/>
            <person name="Smith C.D."/>
            <person name="Smith T.F."/>
            <person name="Spieth J."/>
            <person name="Stage D.E."/>
            <person name="Stark A."/>
            <person name="Stephan W."/>
            <person name="Strausberg R.L."/>
            <person name="Strempel S."/>
            <person name="Sturgill D."/>
            <person name="Sutton G."/>
            <person name="Sutton G.G."/>
            <person name="Tao W."/>
            <person name="Teichmann S."/>
            <person name="Tobari Y.N."/>
            <person name="Tomimura Y."/>
            <person name="Tsolas J.M."/>
            <person name="Valente V.L."/>
            <person name="Venter E."/>
            <person name="Venter J.C."/>
            <person name="Vicario S."/>
            <person name="Vieira F.G."/>
            <person name="Vilella A.J."/>
            <person name="Villasante A."/>
            <person name="Walenz B."/>
            <person name="Wang J."/>
            <person name="Wasserman M."/>
            <person name="Watts T."/>
            <person name="Wilson D."/>
            <person name="Wilson R.K."/>
            <person name="Wing R.A."/>
            <person name="Wolfner M.F."/>
            <person name="Wong A."/>
            <person name="Wong G.K."/>
            <person name="Wu C.I."/>
            <person name="Wu G."/>
            <person name="Yamamoto D."/>
            <person name="Yang H.P."/>
            <person name="Yang S.P."/>
            <person name="Yorke J.A."/>
            <person name="Yoshida K."/>
            <person name="Zdobnov E."/>
            <person name="Zhang P."/>
            <person name="Zhang Y."/>
            <person name="Zimin A.V."/>
            <person name="Baldwin J."/>
            <person name="Abdouelleil A."/>
            <person name="Abdulkadir J."/>
            <person name="Abebe A."/>
            <person name="Abera B."/>
            <person name="Abreu J."/>
            <person name="Acer S.C."/>
            <person name="Aftuck L."/>
            <person name="Alexander A."/>
            <person name="An P."/>
            <person name="Anderson E."/>
            <person name="Anderson S."/>
            <person name="Arachi H."/>
            <person name="Azer M."/>
            <person name="Bachantsang P."/>
            <person name="Barry A."/>
            <person name="Bayul T."/>
            <person name="Berlin A."/>
            <person name="Bessette D."/>
            <person name="Bloom T."/>
            <person name="Blye J."/>
            <person name="Boguslavskiy L."/>
            <person name="Bonnet C."/>
            <person name="Boukhgalter B."/>
            <person name="Bourzgui I."/>
            <person name="Brown A."/>
            <person name="Cahill P."/>
            <person name="Channer S."/>
            <person name="Cheshatsang Y."/>
            <person name="Chuda L."/>
            <person name="Citroen M."/>
            <person name="Collymore A."/>
            <person name="Cooke P."/>
            <person name="Costello M."/>
            <person name="D'Aco K."/>
            <person name="Daza R."/>
            <person name="De Haan G."/>
            <person name="DeGray S."/>
            <person name="DeMaso C."/>
            <person name="Dhargay N."/>
            <person name="Dooley K."/>
            <person name="Dooley E."/>
            <person name="Doricent M."/>
            <person name="Dorje P."/>
            <person name="Dorjee K."/>
            <person name="Dupes A."/>
            <person name="Elong R."/>
            <person name="Falk J."/>
            <person name="Farina A."/>
            <person name="Faro S."/>
            <person name="Ferguson D."/>
            <person name="Fisher S."/>
            <person name="Foley C.D."/>
            <person name="Franke A."/>
            <person name="Friedrich D."/>
            <person name="Gadbois L."/>
            <person name="Gearin G."/>
            <person name="Gearin C.R."/>
            <person name="Giannoukos G."/>
            <person name="Goode T."/>
            <person name="Graham J."/>
            <person name="Grandbois E."/>
            <person name="Grewal S."/>
            <person name="Gyaltsen K."/>
            <person name="Hafez N."/>
            <person name="Hagos B."/>
            <person name="Hall J."/>
            <person name="Henson C."/>
            <person name="Hollinger A."/>
            <person name="Honan T."/>
            <person name="Huard M.D."/>
            <person name="Hughes L."/>
            <person name="Hurhula B."/>
            <person name="Husby M.E."/>
            <person name="Kamat A."/>
            <person name="Kanga B."/>
            <person name="Kashin S."/>
            <person name="Khazanovich D."/>
            <person name="Kisner P."/>
            <person name="Lance K."/>
            <person name="Lara M."/>
            <person name="Lee W."/>
            <person name="Lennon N."/>
            <person name="Letendre F."/>
            <person name="LeVine R."/>
            <person name="Lipovsky A."/>
            <person name="Liu X."/>
            <person name="Liu J."/>
            <person name="Liu S."/>
            <person name="Lokyitsang T."/>
            <person name="Lokyitsang Y."/>
            <person name="Lubonja R."/>
            <person name="Lui A."/>
            <person name="MacDonald P."/>
            <person name="Magnisalis V."/>
            <person name="Maru K."/>
            <person name="Matthews C."/>
            <person name="McCusker W."/>
            <person name="McDonough S."/>
            <person name="Mehta T."/>
            <person name="Meldrim J."/>
            <person name="Meneus L."/>
            <person name="Mihai O."/>
            <person name="Mihalev A."/>
            <person name="Mihova T."/>
            <person name="Mittelman R."/>
            <person name="Mlenga V."/>
            <person name="Montmayeur A."/>
            <person name="Mulrain L."/>
            <person name="Navidi A."/>
            <person name="Naylor J."/>
            <person name="Negash T."/>
            <person name="Nguyen T."/>
            <person name="Nguyen N."/>
            <person name="Nicol R."/>
            <person name="Norbu C."/>
            <person name="Norbu N."/>
            <person name="Novod N."/>
            <person name="O'Neill B."/>
            <person name="Osman S."/>
            <person name="Markiewicz E."/>
            <person name="Oyono O.L."/>
            <person name="Patti C."/>
            <person name="Phunkhang P."/>
            <person name="Pierre F."/>
            <person name="Priest M."/>
            <person name="Raghuraman S."/>
            <person name="Rege F."/>
            <person name="Reyes R."/>
            <person name="Rise C."/>
            <person name="Rogov P."/>
            <person name="Ross K."/>
            <person name="Ryan E."/>
            <person name="Settipalli S."/>
            <person name="Shea T."/>
            <person name="Sherpa N."/>
            <person name="Shi L."/>
            <person name="Shih D."/>
            <person name="Sparrow T."/>
            <person name="Spaulding J."/>
            <person name="Stalker J."/>
            <person name="Stange-Thomann N."/>
            <person name="Stavropoulos S."/>
            <person name="Stone C."/>
            <person name="Strader C."/>
            <person name="Tesfaye S."/>
            <person name="Thomson T."/>
            <person name="Thoulutsang Y."/>
            <person name="Thoulutsang D."/>
            <person name="Topham K."/>
            <person name="Topping I."/>
            <person name="Tsamla T."/>
            <person name="Vassiliev H."/>
            <person name="Vo A."/>
            <person name="Wangchuk T."/>
            <person name="Wangdi T."/>
            <person name="Weiand M."/>
            <person name="Wilkinson J."/>
            <person name="Wilson A."/>
            <person name="Yadav S."/>
            <person name="Young G."/>
            <person name="Yu Q."/>
            <person name="Zembek L."/>
            <person name="Zhong D."/>
            <person name="Zimmer A."/>
            <person name="Zwirko Z."/>
            <person name="Jaffe D.B."/>
            <person name="Alvarez P."/>
            <person name="Brockman W."/>
            <person name="Butler J."/>
            <person name="Chin C."/>
            <person name="Gnerre S."/>
            <person name="Grabherr M."/>
            <person name="Kleber M."/>
            <person name="Mauceli E."/>
            <person name="MacCallum I."/>
        </authorList>
    </citation>
    <scope>NUCLEOTIDE SEQUENCE [LARGE SCALE GENOMIC DNA]</scope>
    <source>
        <strain evidence="11">TSC#15010-1051.87</strain>
        <strain evidence="14">Tucson 15010-1051.87</strain>
    </source>
</reference>
<dbReference type="PANTHER" id="PTHR47020">
    <property type="entry name" value="HILLARIN"/>
    <property type="match status" value="1"/>
</dbReference>
<proteinExistence type="inferred from homology"/>
<dbReference type="KEGG" id="dvi:6635826"/>
<dbReference type="SUPFAM" id="SSF54001">
    <property type="entry name" value="Cysteine proteinases"/>
    <property type="match status" value="1"/>
</dbReference>
<evidence type="ECO:0000259" key="10">
    <source>
        <dbReference type="PROSITE" id="PS50023"/>
    </source>
</evidence>
<dbReference type="InterPro" id="IPR001781">
    <property type="entry name" value="Znf_LIM"/>
</dbReference>
<dbReference type="GO" id="GO:0005737">
    <property type="term" value="C:cytoplasm"/>
    <property type="evidence" value="ECO:0007669"/>
    <property type="project" value="UniProtKB-SubCell"/>
</dbReference>
<dbReference type="InParanoid" id="B4MEA9"/>
<dbReference type="InterPro" id="IPR056564">
    <property type="entry name" value="Ig-like_KY"/>
</dbReference>
<dbReference type="FunCoup" id="B4MEA9">
    <property type="interactions" value="80"/>
</dbReference>
<keyword evidence="14" id="KW-1185">Reference proteome</keyword>
<dbReference type="CDD" id="cd09443">
    <property type="entry name" value="LIM_Ltd-1"/>
    <property type="match status" value="1"/>
</dbReference>
<dbReference type="OrthoDB" id="6129702at2759"/>
<dbReference type="AlphaFoldDB" id="B4MEA9"/>
<dbReference type="Proteomes" id="UP000008792">
    <property type="component" value="Unassembled WGS sequence"/>
</dbReference>
<dbReference type="STRING" id="7244.B4MEA9"/>
<evidence type="ECO:0000256" key="5">
    <source>
        <dbReference type="ARBA" id="ARBA00023038"/>
    </source>
</evidence>
<dbReference type="InterPro" id="IPR038765">
    <property type="entry name" value="Papain-like_cys_pep_sf"/>
</dbReference>
<feature type="coiled-coil region" evidence="8">
    <location>
        <begin position="219"/>
        <end position="264"/>
    </location>
</feature>
<evidence type="ECO:0000256" key="1">
    <source>
        <dbReference type="ARBA" id="ARBA00004496"/>
    </source>
</evidence>
<evidence type="ECO:0000256" key="9">
    <source>
        <dbReference type="SAM" id="MobiDB-lite"/>
    </source>
</evidence>
<dbReference type="eggNOG" id="KOG4575">
    <property type="taxonomic scope" value="Eukaryota"/>
</dbReference>
<keyword evidence="4 7" id="KW-0862">Zinc</keyword>
<evidence type="ECO:0000313" key="14">
    <source>
        <dbReference type="Proteomes" id="UP000008792"/>
    </source>
</evidence>
<dbReference type="InterPro" id="IPR002931">
    <property type="entry name" value="Transglutaminase-like"/>
</dbReference>
<keyword evidence="8" id="KW-0175">Coiled coil</keyword>
<dbReference type="EMBL" id="CH940662">
    <property type="protein sequence ID" value="KRF78569.1"/>
    <property type="molecule type" value="Genomic_DNA"/>
</dbReference>
<reference evidence="11" key="3">
    <citation type="submission" date="2008-06" db="EMBL/GenBank/DDBJ databases">
        <authorList>
            <consortium name="FlyBase"/>
        </authorList>
    </citation>
    <scope>NUCLEOTIDE SEQUENCE</scope>
    <source>
        <strain evidence="11">TSC#15010-1051.87</strain>
    </source>
</reference>
<evidence type="ECO:0000256" key="8">
    <source>
        <dbReference type="SAM" id="Coils"/>
    </source>
</evidence>
<dbReference type="PROSITE" id="PS00478">
    <property type="entry name" value="LIM_DOMAIN_1"/>
    <property type="match status" value="1"/>
</dbReference>
<evidence type="ECO:0000256" key="2">
    <source>
        <dbReference type="ARBA" id="ARBA00022490"/>
    </source>
</evidence>
<dbReference type="PROSITE" id="PS50023">
    <property type="entry name" value="LIM_DOMAIN_2"/>
    <property type="match status" value="1"/>
</dbReference>
<name>B4MEA9_DROVI</name>
<evidence type="ECO:0000256" key="4">
    <source>
        <dbReference type="ARBA" id="ARBA00022833"/>
    </source>
</evidence>
<dbReference type="PANTHER" id="PTHR47020:SF1">
    <property type="entry name" value="HILLARIN"/>
    <property type="match status" value="1"/>
</dbReference>
<dbReference type="Pfam" id="PF23265">
    <property type="entry name" value="Ig-like_KY"/>
    <property type="match status" value="2"/>
</dbReference>
<evidence type="ECO:0000313" key="12">
    <source>
        <dbReference type="EMBL" id="KRF78568.1"/>
    </source>
</evidence>
<dbReference type="SMART" id="SM00460">
    <property type="entry name" value="TGc"/>
    <property type="match status" value="1"/>
</dbReference>
<comment type="similarity">
    <text evidence="6">Belongs to the transglutaminase-like superfamily.</text>
</comment>
<dbReference type="GO" id="GO:0046872">
    <property type="term" value="F:metal ion binding"/>
    <property type="evidence" value="ECO:0007669"/>
    <property type="project" value="UniProtKB-KW"/>
</dbReference>
<evidence type="ECO:0000256" key="6">
    <source>
        <dbReference type="ARBA" id="ARBA00061626"/>
    </source>
</evidence>
<dbReference type="OMA" id="NEFQDEW"/>
<dbReference type="FunFam" id="2.10.110.10:FF:000108">
    <property type="entry name" value="LIM domain containing protein"/>
    <property type="match status" value="1"/>
</dbReference>
<dbReference type="EMBL" id="CH940662">
    <property type="protein sequence ID" value="EDW58874.1"/>
    <property type="molecule type" value="Genomic_DNA"/>
</dbReference>
<dbReference type="eggNOG" id="KOG1700">
    <property type="taxonomic scope" value="Eukaryota"/>
</dbReference>
<dbReference type="HOGENOM" id="CLU_009339_1_0_1"/>
<evidence type="ECO:0000256" key="7">
    <source>
        <dbReference type="PROSITE-ProRule" id="PRU00125"/>
    </source>
</evidence>
<feature type="domain" description="LIM zinc-binding" evidence="10">
    <location>
        <begin position="9"/>
        <end position="76"/>
    </location>
</feature>
<dbReference type="SMART" id="SM00132">
    <property type="entry name" value="LIM"/>
    <property type="match status" value="1"/>
</dbReference>
<reference evidence="11" key="2">
    <citation type="journal article" date="2008" name="Bioinformatics">
        <title>Assembly reconciliation.</title>
        <authorList>
            <person name="Zimin A.V."/>
            <person name="Smith D.R."/>
            <person name="Sutton G."/>
            <person name="Yorke J.A."/>
        </authorList>
    </citation>
    <scope>NUCLEOTIDE SEQUENCE</scope>
    <source>
        <strain evidence="11">TSC#15010-1051.87</strain>
    </source>
</reference>
<evidence type="ECO:0000313" key="13">
    <source>
        <dbReference type="EMBL" id="KRF78569.1"/>
    </source>
</evidence>
<protein>
    <submittedName>
        <fullName evidence="11">Uncharacterized protein, isoform A</fullName>
    </submittedName>
    <submittedName>
        <fullName evidence="12">Uncharacterized protein, isoform B</fullName>
    </submittedName>
    <submittedName>
        <fullName evidence="13">Uncharacterized protein, isoform C</fullName>
    </submittedName>
</protein>
<keyword evidence="5 7" id="KW-0440">LIM domain</keyword>
<accession>B4MEA9</accession>
<organism evidence="11 14">
    <name type="scientific">Drosophila virilis</name>
    <name type="common">Fruit fly</name>
    <dbReference type="NCBI Taxonomy" id="7244"/>
    <lineage>
        <taxon>Eukaryota</taxon>
        <taxon>Metazoa</taxon>
        <taxon>Ecdysozoa</taxon>
        <taxon>Arthropoda</taxon>
        <taxon>Hexapoda</taxon>
        <taxon>Insecta</taxon>
        <taxon>Pterygota</taxon>
        <taxon>Neoptera</taxon>
        <taxon>Endopterygota</taxon>
        <taxon>Diptera</taxon>
        <taxon>Brachycera</taxon>
        <taxon>Muscomorpha</taxon>
        <taxon>Ephydroidea</taxon>
        <taxon>Drosophilidae</taxon>
        <taxon>Drosophila</taxon>
    </lineage>
</organism>